<name>A0ABY6TCC8_9CORY</name>
<gene>
    <name evidence="4" type="primary">accD5</name>
    <name evidence="4" type="ORF">NCTC934_00547</name>
</gene>
<dbReference type="Gene3D" id="3.90.226.10">
    <property type="entry name" value="2-enoyl-CoA Hydratase, Chain A, domain 1"/>
    <property type="match status" value="2"/>
</dbReference>
<evidence type="ECO:0000313" key="4">
    <source>
        <dbReference type="EMBL" id="VEH72283.1"/>
    </source>
</evidence>
<comment type="similarity">
    <text evidence="1">Belongs to the AccD/PCCB family.</text>
</comment>
<feature type="domain" description="CoA carboxyltransferase C-terminal" evidence="3">
    <location>
        <begin position="292"/>
        <end position="519"/>
    </location>
</feature>
<keyword evidence="5" id="KW-1185">Reference proteome</keyword>
<evidence type="ECO:0000259" key="2">
    <source>
        <dbReference type="PROSITE" id="PS50980"/>
    </source>
</evidence>
<dbReference type="Pfam" id="PF01039">
    <property type="entry name" value="Carboxyl_trans"/>
    <property type="match status" value="1"/>
</dbReference>
<dbReference type="InterPro" id="IPR011762">
    <property type="entry name" value="COA_CT_N"/>
</dbReference>
<dbReference type="InterPro" id="IPR034733">
    <property type="entry name" value="AcCoA_carboxyl_beta"/>
</dbReference>
<dbReference type="Proteomes" id="UP000280707">
    <property type="component" value="Chromosome"/>
</dbReference>
<dbReference type="PROSITE" id="PS50980">
    <property type="entry name" value="COA_CT_NTER"/>
    <property type="match status" value="1"/>
</dbReference>
<dbReference type="EC" id="6.4.1.3" evidence="4"/>
<accession>A0ABY6TCC8</accession>
<evidence type="ECO:0000313" key="5">
    <source>
        <dbReference type="Proteomes" id="UP000280707"/>
    </source>
</evidence>
<evidence type="ECO:0000259" key="3">
    <source>
        <dbReference type="PROSITE" id="PS50989"/>
    </source>
</evidence>
<feature type="domain" description="CoA carboxyltransferase N-terminal" evidence="2">
    <location>
        <begin position="35"/>
        <end position="224"/>
    </location>
</feature>
<dbReference type="InterPro" id="IPR011763">
    <property type="entry name" value="COA_CT_C"/>
</dbReference>
<dbReference type="PROSITE" id="PS50989">
    <property type="entry name" value="COA_CT_CTER"/>
    <property type="match status" value="1"/>
</dbReference>
<dbReference type="SUPFAM" id="SSF52096">
    <property type="entry name" value="ClpP/crotonase"/>
    <property type="match status" value="2"/>
</dbReference>
<dbReference type="GO" id="GO:0004658">
    <property type="term" value="F:propionyl-CoA carboxylase activity"/>
    <property type="evidence" value="ECO:0007669"/>
    <property type="project" value="UniProtKB-EC"/>
</dbReference>
<organism evidence="4 5">
    <name type="scientific">Corynebacterium segmentosum</name>
    <dbReference type="NCBI Taxonomy" id="43990"/>
    <lineage>
        <taxon>Bacteria</taxon>
        <taxon>Bacillati</taxon>
        <taxon>Actinomycetota</taxon>
        <taxon>Actinomycetes</taxon>
        <taxon>Mycobacteriales</taxon>
        <taxon>Corynebacteriaceae</taxon>
        <taxon>Corynebacterium</taxon>
    </lineage>
</organism>
<sequence length="524" mass="55435">MLPNGPAPPMPRPYRAGADPVAVDKFRIFSLPLVNSTPMTDLKTTAGKIEDLDNKLTESRAPLGEGEPAARTRVNQLLDEGSFVETDALARHRSTDFGREHDRPYTDGIVTGYGTIDGRRVCIFSQDATVFDGTMGEVYAEKLTKVYDLALKTGVPIVGIYDSTGPRVQEGIVTLAGYARILARATEASGLIPQISVVAGDTSGIAAFAPTLADVLIVTHGTSLHQAAGEVADAEPETFGGAAVHAQSGTAQLSAPSEQAALALVRDVLAYLPANNRAEATRIDTREVAEFDLDSVIPDSAADAYDMREVVNAVVDKGSFFELSAEAAPNIITGFAFVDGRAVGIVANQPLSLGGALDSAAAEKAARFVRLCDAFNTPIIEFVDSPGFVATPAEEKAGLLRRAAGFAYAQAEASVGKLTVVTRKAIGPAYAFMGSKDLGADLVYAWPTAEISVAEAAETSLAIYGDKDKQEEMDELFLHPYAAAERGLADNVIEPSATRHYLVEGLRLLERKVVAQVPKKHGTV</sequence>
<dbReference type="InterPro" id="IPR051047">
    <property type="entry name" value="AccD/PCCB"/>
</dbReference>
<evidence type="ECO:0000256" key="1">
    <source>
        <dbReference type="ARBA" id="ARBA00006102"/>
    </source>
</evidence>
<keyword evidence="4" id="KW-0436">Ligase</keyword>
<reference evidence="4 5" key="1">
    <citation type="submission" date="2018-12" db="EMBL/GenBank/DDBJ databases">
        <authorList>
            <consortium name="Pathogen Informatics"/>
        </authorList>
    </citation>
    <scope>NUCLEOTIDE SEQUENCE [LARGE SCALE GENOMIC DNA]</scope>
    <source>
        <strain evidence="4 5">NCTC934</strain>
    </source>
</reference>
<dbReference type="EMBL" id="LR134408">
    <property type="protein sequence ID" value="VEH72283.1"/>
    <property type="molecule type" value="Genomic_DNA"/>
</dbReference>
<proteinExistence type="inferred from homology"/>
<dbReference type="PANTHER" id="PTHR43842:SF2">
    <property type="entry name" value="PROPIONYL-COA CARBOXYLASE BETA CHAIN, MITOCHONDRIAL"/>
    <property type="match status" value="1"/>
</dbReference>
<protein>
    <submittedName>
        <fullName evidence="4">Acyl-CoA carboxylase subunit beta</fullName>
        <ecNumber evidence="4">6.4.1.3</ecNumber>
    </submittedName>
</protein>
<dbReference type="PANTHER" id="PTHR43842">
    <property type="entry name" value="PROPIONYL-COA CARBOXYLASE BETA CHAIN"/>
    <property type="match status" value="1"/>
</dbReference>
<dbReference type="InterPro" id="IPR029045">
    <property type="entry name" value="ClpP/crotonase-like_dom_sf"/>
</dbReference>